<dbReference type="GO" id="GO:0016639">
    <property type="term" value="F:oxidoreductase activity, acting on the CH-NH2 group of donors, NAD or NADP as acceptor"/>
    <property type="evidence" value="ECO:0007669"/>
    <property type="project" value="InterPro"/>
</dbReference>
<dbReference type="PRINTS" id="PR00082">
    <property type="entry name" value="GLFDHDRGNASE"/>
</dbReference>
<evidence type="ECO:0000259" key="6">
    <source>
        <dbReference type="SMART" id="SM00839"/>
    </source>
</evidence>
<dbReference type="InterPro" id="IPR036291">
    <property type="entry name" value="NAD(P)-bd_dom_sf"/>
</dbReference>
<evidence type="ECO:0000256" key="5">
    <source>
        <dbReference type="SAM" id="MobiDB-lite"/>
    </source>
</evidence>
<proteinExistence type="inferred from homology"/>
<dbReference type="InterPro" id="IPR006095">
    <property type="entry name" value="Glu/Leu/Phe/Val/Trp_DH"/>
</dbReference>
<dbReference type="RefSeq" id="WP_052674898.1">
    <property type="nucleotide sequence ID" value="NZ_CP016174.1"/>
</dbReference>
<feature type="region of interest" description="Disordered" evidence="5">
    <location>
        <begin position="366"/>
        <end position="385"/>
    </location>
</feature>
<reference evidence="7 8" key="1">
    <citation type="journal article" date="2015" name="Genome Announc.">
        <title>Draft Genome Sequence of Norvancomycin-Producing Strain Amycolatopsis orientalis CPCC200066.</title>
        <authorList>
            <person name="Lei X."/>
            <person name="Yuan F."/>
            <person name="Shi Y."/>
            <person name="Li X."/>
            <person name="Wang L."/>
            <person name="Hong B."/>
        </authorList>
    </citation>
    <scope>NUCLEOTIDE SEQUENCE [LARGE SCALE GENOMIC DNA]</scope>
    <source>
        <strain evidence="7 8">B-37</strain>
    </source>
</reference>
<evidence type="ECO:0000256" key="2">
    <source>
        <dbReference type="ARBA" id="ARBA00023002"/>
    </source>
</evidence>
<organism evidence="7 8">
    <name type="scientific">Amycolatopsis orientalis</name>
    <name type="common">Nocardia orientalis</name>
    <dbReference type="NCBI Taxonomy" id="31958"/>
    <lineage>
        <taxon>Bacteria</taxon>
        <taxon>Bacillati</taxon>
        <taxon>Actinomycetota</taxon>
        <taxon>Actinomycetes</taxon>
        <taxon>Pseudonocardiales</taxon>
        <taxon>Pseudonocardiaceae</taxon>
        <taxon>Amycolatopsis</taxon>
    </lineage>
</organism>
<dbReference type="Pfam" id="PF00208">
    <property type="entry name" value="ELFV_dehydrog"/>
    <property type="match status" value="1"/>
</dbReference>
<keyword evidence="8" id="KW-1185">Reference proteome</keyword>
<dbReference type="InterPro" id="IPR006096">
    <property type="entry name" value="Glu/Leu/Phe/Val/Trp_DH_C"/>
</dbReference>
<dbReference type="Gene3D" id="3.40.50.720">
    <property type="entry name" value="NAD(P)-binding Rossmann-like Domain"/>
    <property type="match status" value="1"/>
</dbReference>
<keyword evidence="2 4" id="KW-0560">Oxidoreductase</keyword>
<dbReference type="KEGG" id="aori:SD37_10520"/>
<dbReference type="Proteomes" id="UP000093695">
    <property type="component" value="Chromosome"/>
</dbReference>
<evidence type="ECO:0000313" key="7">
    <source>
        <dbReference type="EMBL" id="ANN16030.1"/>
    </source>
</evidence>
<dbReference type="AlphaFoldDB" id="A0A193BV29"/>
<dbReference type="InterPro" id="IPR046346">
    <property type="entry name" value="Aminoacid_DH-like_N_sf"/>
</dbReference>
<dbReference type="Pfam" id="PF02812">
    <property type="entry name" value="ELFV_dehydrog_N"/>
    <property type="match status" value="1"/>
</dbReference>
<dbReference type="GO" id="GO:0006520">
    <property type="term" value="P:amino acid metabolic process"/>
    <property type="evidence" value="ECO:0007669"/>
    <property type="project" value="InterPro"/>
</dbReference>
<feature type="domain" description="Glutamate/phenylalanine/leucine/valine/L-tryptophan dehydrogenase C-terminal" evidence="6">
    <location>
        <begin position="147"/>
        <end position="356"/>
    </location>
</feature>
<dbReference type="SMART" id="SM00839">
    <property type="entry name" value="ELFV_dehydrog"/>
    <property type="match status" value="1"/>
</dbReference>
<dbReference type="STRING" id="31958.SD37_10520"/>
<dbReference type="SUPFAM" id="SSF53223">
    <property type="entry name" value="Aminoacid dehydrogenase-like, N-terminal domain"/>
    <property type="match status" value="1"/>
</dbReference>
<evidence type="ECO:0000256" key="1">
    <source>
        <dbReference type="ARBA" id="ARBA00006382"/>
    </source>
</evidence>
<comment type="similarity">
    <text evidence="1 4">Belongs to the Glu/Leu/Phe/Val dehydrogenases family.</text>
</comment>
<dbReference type="Gene3D" id="3.40.50.10860">
    <property type="entry name" value="Leucine Dehydrogenase, chain A, domain 1"/>
    <property type="match status" value="1"/>
</dbReference>
<dbReference type="InterPro" id="IPR006097">
    <property type="entry name" value="Glu/Leu/Phe/Val/Trp_DH_dimer"/>
</dbReference>
<keyword evidence="3" id="KW-0520">NAD</keyword>
<dbReference type="PANTHER" id="PTHR42722:SF1">
    <property type="entry name" value="VALINE DEHYDROGENASE"/>
    <property type="match status" value="1"/>
</dbReference>
<name>A0A193BV29_AMYOR</name>
<dbReference type="InterPro" id="IPR016211">
    <property type="entry name" value="Glu/Phe/Leu/Val/Trp_DH_bac/arc"/>
</dbReference>
<protein>
    <recommendedName>
        <fullName evidence="6">Glutamate/phenylalanine/leucine/valine/L-tryptophan dehydrogenase C-terminal domain-containing protein</fullName>
    </recommendedName>
</protein>
<dbReference type="SUPFAM" id="SSF51735">
    <property type="entry name" value="NAD(P)-binding Rossmann-fold domains"/>
    <property type="match status" value="1"/>
</dbReference>
<dbReference type="EMBL" id="CP016174">
    <property type="protein sequence ID" value="ANN16030.1"/>
    <property type="molecule type" value="Genomic_DNA"/>
</dbReference>
<evidence type="ECO:0000313" key="8">
    <source>
        <dbReference type="Proteomes" id="UP000093695"/>
    </source>
</evidence>
<evidence type="ECO:0000256" key="4">
    <source>
        <dbReference type="RuleBase" id="RU004417"/>
    </source>
</evidence>
<dbReference type="PANTHER" id="PTHR42722">
    <property type="entry name" value="LEUCINE DEHYDROGENASE"/>
    <property type="match status" value="1"/>
</dbReference>
<sequence length="385" mass="41424">MRAGIPRQSSRPVYSQADYQAQVIRLDDDVTLHTVEAGDLTAGPANGGLRIRFYSDDEQAHDDARLLAERMTVKHALYGTGFSGAKIVARADPHTVDRQRLLDAVADVLNERCGRLYTGCDLNTSAADMETLYKRSKYILSAMGSAVDPSLATAHGVFASTARALGQKLVGSTFLVHGIGKVGAAVARFLVSAGGTVYTYDSDPKAAVDWCTALPHTAKWWELSVDAVVLCSSSGVVDARIAEELRASVLVSAANAPFASPEVEPCLTRRQVTWVPDVVSNAGAVICDSVEFYNPDAFNSTVPERLYAFVRNEVDAMTEAYLAQGRGVGTRWPELLRTARPGADSVCGKRFSMARDLPSQIVELSGDQPNSVRSIEPSAVERLPT</sequence>
<gene>
    <name evidence="7" type="ORF">SD37_10520</name>
</gene>
<evidence type="ECO:0000256" key="3">
    <source>
        <dbReference type="ARBA" id="ARBA00023027"/>
    </source>
</evidence>
<accession>A0A193BV29</accession>